<evidence type="ECO:0000313" key="2">
    <source>
        <dbReference type="Proteomes" id="UP001235744"/>
    </source>
</evidence>
<dbReference type="RefSeq" id="WP_306070162.1">
    <property type="nucleotide sequence ID" value="NZ_CP120988.1"/>
</dbReference>
<dbReference type="Proteomes" id="UP001235744">
    <property type="component" value="Chromosome"/>
</dbReference>
<evidence type="ECO:0000313" key="1">
    <source>
        <dbReference type="EMBL" id="WLQ58869.1"/>
    </source>
</evidence>
<protein>
    <submittedName>
        <fullName evidence="1">Uncharacterized protein</fullName>
    </submittedName>
</protein>
<keyword evidence="2" id="KW-1185">Reference proteome</keyword>
<reference evidence="1 2" key="1">
    <citation type="submission" date="2023-03" db="EMBL/GenBank/DDBJ databases">
        <title>Isolation and description of six Streptomyces strains from soil environments, able to metabolize different microbial glucans.</title>
        <authorList>
            <person name="Widen T."/>
            <person name="Larsbrink J."/>
        </authorList>
    </citation>
    <scope>NUCLEOTIDE SEQUENCE [LARGE SCALE GENOMIC DNA]</scope>
    <source>
        <strain evidence="1 2">Alt2</strain>
    </source>
</reference>
<organism evidence="1 2">
    <name type="scientific">Streptomyces poriferorum</name>
    <dbReference type="NCBI Taxonomy" id="2798799"/>
    <lineage>
        <taxon>Bacteria</taxon>
        <taxon>Bacillati</taxon>
        <taxon>Actinomycetota</taxon>
        <taxon>Actinomycetes</taxon>
        <taxon>Kitasatosporales</taxon>
        <taxon>Streptomycetaceae</taxon>
        <taxon>Streptomyces</taxon>
    </lineage>
</organism>
<name>A0ABY9IVW3_9ACTN</name>
<dbReference type="EMBL" id="CP120988">
    <property type="protein sequence ID" value="WLQ58869.1"/>
    <property type="molecule type" value="Genomic_DNA"/>
</dbReference>
<proteinExistence type="predicted"/>
<accession>A0ABY9IVW3</accession>
<gene>
    <name evidence="1" type="ORF">P8A19_27085</name>
</gene>
<sequence length="148" mass="15749">MASRTRTPGSEWLALSSPDPVRTHRAWAAGELARLHSGRLWSAVEADVRRSVDAMQRISPDRLGPVLVHPSADLAWWLVPCGSAEELASVGFLSVHASGRPLRCPSAGQYVDGLGWLEKPDGSGRLTDPAALGAAFRPGGRLRAGAFC</sequence>